<dbReference type="InterPro" id="IPR016162">
    <property type="entry name" value="Ald_DH_N"/>
</dbReference>
<evidence type="ECO:0000313" key="8">
    <source>
        <dbReference type="EMBL" id="THB61604.1"/>
    </source>
</evidence>
<dbReference type="Gene3D" id="3.40.605.10">
    <property type="entry name" value="Aldehyde Dehydrogenase, Chain A, domain 1"/>
    <property type="match status" value="1"/>
</dbReference>
<dbReference type="InterPro" id="IPR016161">
    <property type="entry name" value="Ald_DH/histidinol_DH"/>
</dbReference>
<evidence type="ECO:0000313" key="9">
    <source>
        <dbReference type="Proteomes" id="UP000310506"/>
    </source>
</evidence>
<accession>A0A4S3B390</accession>
<dbReference type="GO" id="GO:0004029">
    <property type="term" value="F:aldehyde dehydrogenase (NAD+) activity"/>
    <property type="evidence" value="ECO:0007669"/>
    <property type="project" value="TreeGrafter"/>
</dbReference>
<feature type="active site" evidence="4">
    <location>
        <position position="243"/>
    </location>
</feature>
<feature type="active site" evidence="4 5">
    <location>
        <position position="209"/>
    </location>
</feature>
<name>A0A4S3B390_9ENTE</name>
<evidence type="ECO:0000256" key="6">
    <source>
        <dbReference type="RuleBase" id="RU003345"/>
    </source>
</evidence>
<organism evidence="8 9">
    <name type="scientific">Vagococcus silagei</name>
    <dbReference type="NCBI Taxonomy" id="2508885"/>
    <lineage>
        <taxon>Bacteria</taxon>
        <taxon>Bacillati</taxon>
        <taxon>Bacillota</taxon>
        <taxon>Bacilli</taxon>
        <taxon>Lactobacillales</taxon>
        <taxon>Enterococcaceae</taxon>
        <taxon>Vagococcus</taxon>
    </lineage>
</organism>
<keyword evidence="9" id="KW-1185">Reference proteome</keyword>
<evidence type="ECO:0000256" key="5">
    <source>
        <dbReference type="PROSITE-ProRule" id="PRU10007"/>
    </source>
</evidence>
<feature type="domain" description="Aldehyde dehydrogenase" evidence="7">
    <location>
        <begin position="5"/>
        <end position="430"/>
    </location>
</feature>
<evidence type="ECO:0000256" key="1">
    <source>
        <dbReference type="ARBA" id="ARBA00009986"/>
    </source>
</evidence>
<dbReference type="Pfam" id="PF00171">
    <property type="entry name" value="Aldedh"/>
    <property type="match status" value="1"/>
</dbReference>
<evidence type="ECO:0000259" key="7">
    <source>
        <dbReference type="Pfam" id="PF00171"/>
    </source>
</evidence>
<evidence type="ECO:0000256" key="4">
    <source>
        <dbReference type="PIRSR" id="PIRSR036492-1"/>
    </source>
</evidence>
<dbReference type="OrthoDB" id="9762913at2"/>
<dbReference type="EMBL" id="SDGV01000010">
    <property type="protein sequence ID" value="THB61604.1"/>
    <property type="molecule type" value="Genomic_DNA"/>
</dbReference>
<dbReference type="GO" id="GO:0005737">
    <property type="term" value="C:cytoplasm"/>
    <property type="evidence" value="ECO:0007669"/>
    <property type="project" value="TreeGrafter"/>
</dbReference>
<dbReference type="PIRSF" id="PIRSF036492">
    <property type="entry name" value="ALDH"/>
    <property type="match status" value="1"/>
</dbReference>
<keyword evidence="2 3" id="KW-0560">Oxidoreductase</keyword>
<comment type="similarity">
    <text evidence="1 3 6">Belongs to the aldehyde dehydrogenase family.</text>
</comment>
<gene>
    <name evidence="8" type="ORF">ESZ54_03895</name>
</gene>
<dbReference type="InterPro" id="IPR029510">
    <property type="entry name" value="Ald_DH_CS_GLU"/>
</dbReference>
<comment type="caution">
    <text evidence="8">The sequence shown here is derived from an EMBL/GenBank/DDBJ whole genome shotgun (WGS) entry which is preliminary data.</text>
</comment>
<evidence type="ECO:0000256" key="2">
    <source>
        <dbReference type="ARBA" id="ARBA00023002"/>
    </source>
</evidence>
<dbReference type="InterPro" id="IPR016163">
    <property type="entry name" value="Ald_DH_C"/>
</dbReference>
<reference evidence="8 9" key="1">
    <citation type="submission" date="2019-01" db="EMBL/GenBank/DDBJ databases">
        <title>Vagococcus silagei sp. nov. isolated from brewer's grain.</title>
        <authorList>
            <person name="Guu J.-R."/>
        </authorList>
    </citation>
    <scope>NUCLEOTIDE SEQUENCE [LARGE SCALE GENOMIC DNA]</scope>
    <source>
        <strain evidence="8 9">2B-2</strain>
    </source>
</reference>
<evidence type="ECO:0000256" key="3">
    <source>
        <dbReference type="PIRNR" id="PIRNR036492"/>
    </source>
</evidence>
<sequence>MTIATIIQKQTDYFESNRTLPINFRIEQLKKLKQAIEKYEAQLLYGLAHDLKKAELEAYMTEIGLLYRHLDEMIKKLPTWSKKDRVKTPIFLQPAKSYTMRAPFGKALIISPFNYPVLLSLDPLIGSIAGGNTTLIGLSEETPYTNRVIEKLIAETFRPCYITTYIANKESNTEVLSYPFEKIFFTGSSRVGQIVQQAAIPHFSSVTLELGGKSPVLITDSVQLKRAAERIVWGKMINAGQTCVAPDFCLIPEKYNQEFLAELQQALEKQFGQNPEQSNDFGRIINQRHYDRLKNLIEADQELVVLGGQTNPKTLYIAPTILSATCDTPLTSMREELFGPILPVLTYQTQEEALNFLAKRARPLAFYLFSEDKKECERLEKELHYGGMVINDTLLHLSNENLPFGGTGASGLGVYHGEESLRTFTYHKSILKRTTKINLPLYYPPYDLSKLKMIKWILKI</sequence>
<dbReference type="SUPFAM" id="SSF53720">
    <property type="entry name" value="ALDH-like"/>
    <property type="match status" value="1"/>
</dbReference>
<dbReference type="InterPro" id="IPR015590">
    <property type="entry name" value="Aldehyde_DH_dom"/>
</dbReference>
<dbReference type="Proteomes" id="UP000310506">
    <property type="component" value="Unassembled WGS sequence"/>
</dbReference>
<protein>
    <recommendedName>
        <fullName evidence="3">Aldehyde dehydrogenase</fullName>
    </recommendedName>
</protein>
<dbReference type="GO" id="GO:0006081">
    <property type="term" value="P:aldehyde metabolic process"/>
    <property type="evidence" value="ECO:0007669"/>
    <property type="project" value="InterPro"/>
</dbReference>
<dbReference type="PROSITE" id="PS00687">
    <property type="entry name" value="ALDEHYDE_DEHYDR_GLU"/>
    <property type="match status" value="1"/>
</dbReference>
<dbReference type="AlphaFoldDB" id="A0A4S3B390"/>
<dbReference type="Gene3D" id="3.40.309.10">
    <property type="entry name" value="Aldehyde Dehydrogenase, Chain A, domain 2"/>
    <property type="match status" value="1"/>
</dbReference>
<dbReference type="PANTHER" id="PTHR43570:SF16">
    <property type="entry name" value="ALDEHYDE DEHYDROGENASE TYPE III, ISOFORM Q"/>
    <property type="match status" value="1"/>
</dbReference>
<dbReference type="PANTHER" id="PTHR43570">
    <property type="entry name" value="ALDEHYDE DEHYDROGENASE"/>
    <property type="match status" value="1"/>
</dbReference>
<proteinExistence type="inferred from homology"/>
<dbReference type="FunFam" id="3.40.309.10:FF:000003">
    <property type="entry name" value="Aldehyde dehydrogenase"/>
    <property type="match status" value="1"/>
</dbReference>
<dbReference type="InterPro" id="IPR012394">
    <property type="entry name" value="Aldehyde_DH_NAD(P)"/>
</dbReference>